<dbReference type="GO" id="GO:0003677">
    <property type="term" value="F:DNA binding"/>
    <property type="evidence" value="ECO:0007669"/>
    <property type="project" value="InterPro"/>
</dbReference>
<dbReference type="Gene3D" id="1.10.10.10">
    <property type="entry name" value="Winged helix-like DNA-binding domain superfamily/Winged helix DNA-binding domain"/>
    <property type="match status" value="1"/>
</dbReference>
<dbReference type="AlphaFoldDB" id="A0A1M6UPH4"/>
<dbReference type="InterPro" id="IPR039425">
    <property type="entry name" value="RNA_pol_sigma-70-like"/>
</dbReference>
<keyword evidence="4" id="KW-0804">Transcription</keyword>
<dbReference type="Gene3D" id="1.10.1740.10">
    <property type="match status" value="1"/>
</dbReference>
<dbReference type="SUPFAM" id="SSF88659">
    <property type="entry name" value="Sigma3 and sigma4 domains of RNA polymerase sigma factors"/>
    <property type="match status" value="1"/>
</dbReference>
<dbReference type="RefSeq" id="WP_073207844.1">
    <property type="nucleotide sequence ID" value="NZ_FRBD01000010.1"/>
</dbReference>
<evidence type="ECO:0000259" key="6">
    <source>
        <dbReference type="Pfam" id="PF08281"/>
    </source>
</evidence>
<evidence type="ECO:0000256" key="1">
    <source>
        <dbReference type="ARBA" id="ARBA00010641"/>
    </source>
</evidence>
<dbReference type="InterPro" id="IPR007627">
    <property type="entry name" value="RNA_pol_sigma70_r2"/>
</dbReference>
<sequence length="167" mass="19883">MKKEKIEILFRQHYGPMIRLAKRMLYDDEESRDVVSEVFATLIKTDILPKNMEGYLMASVRNRCLNLLEHKDVRAKFEQAYTLEMKQNMVTDDDTISYTSVEQWYQQMMAYAKKHLTGQTLLVFRMRHIDGMKYQEIADQLGISRVMVYKHLAKAMNTIKEYNNQKK</sequence>
<dbReference type="EMBL" id="FRBD01000010">
    <property type="protein sequence ID" value="SHK71060.1"/>
    <property type="molecule type" value="Genomic_DNA"/>
</dbReference>
<dbReference type="NCBIfam" id="TIGR02937">
    <property type="entry name" value="sigma70-ECF"/>
    <property type="match status" value="1"/>
</dbReference>
<evidence type="ECO:0000313" key="8">
    <source>
        <dbReference type="Proteomes" id="UP000184130"/>
    </source>
</evidence>
<dbReference type="Pfam" id="PF08281">
    <property type="entry name" value="Sigma70_r4_2"/>
    <property type="match status" value="1"/>
</dbReference>
<dbReference type="InterPro" id="IPR013249">
    <property type="entry name" value="RNA_pol_sigma70_r4_t2"/>
</dbReference>
<evidence type="ECO:0000256" key="2">
    <source>
        <dbReference type="ARBA" id="ARBA00023015"/>
    </source>
</evidence>
<keyword evidence="2" id="KW-0805">Transcription regulation</keyword>
<accession>A0A1M6UPH4</accession>
<keyword evidence="3" id="KW-0731">Sigma factor</keyword>
<feature type="domain" description="RNA polymerase sigma-70 region 2" evidence="5">
    <location>
        <begin position="9"/>
        <end position="70"/>
    </location>
</feature>
<dbReference type="PANTHER" id="PTHR43133">
    <property type="entry name" value="RNA POLYMERASE ECF-TYPE SIGMA FACTO"/>
    <property type="match status" value="1"/>
</dbReference>
<dbReference type="SUPFAM" id="SSF88946">
    <property type="entry name" value="Sigma2 domain of RNA polymerase sigma factors"/>
    <property type="match status" value="1"/>
</dbReference>
<dbReference type="Pfam" id="PF04542">
    <property type="entry name" value="Sigma70_r2"/>
    <property type="match status" value="1"/>
</dbReference>
<dbReference type="OrthoDB" id="1094598at2"/>
<dbReference type="GO" id="GO:0006352">
    <property type="term" value="P:DNA-templated transcription initiation"/>
    <property type="evidence" value="ECO:0007669"/>
    <property type="project" value="InterPro"/>
</dbReference>
<feature type="domain" description="RNA polymerase sigma factor 70 region 4 type 2" evidence="6">
    <location>
        <begin position="115"/>
        <end position="157"/>
    </location>
</feature>
<dbReference type="PANTHER" id="PTHR43133:SF46">
    <property type="entry name" value="RNA POLYMERASE SIGMA-70 FACTOR ECF SUBFAMILY"/>
    <property type="match status" value="1"/>
</dbReference>
<dbReference type="InterPro" id="IPR013325">
    <property type="entry name" value="RNA_pol_sigma_r2"/>
</dbReference>
<evidence type="ECO:0000259" key="5">
    <source>
        <dbReference type="Pfam" id="PF04542"/>
    </source>
</evidence>
<proteinExistence type="inferred from homology"/>
<gene>
    <name evidence="7" type="ORF">SAMN05216463_11040</name>
</gene>
<comment type="similarity">
    <text evidence="1">Belongs to the sigma-70 factor family. ECF subfamily.</text>
</comment>
<evidence type="ECO:0000256" key="4">
    <source>
        <dbReference type="ARBA" id="ARBA00023163"/>
    </source>
</evidence>
<dbReference type="InterPro" id="IPR036388">
    <property type="entry name" value="WH-like_DNA-bd_sf"/>
</dbReference>
<dbReference type="InterPro" id="IPR013324">
    <property type="entry name" value="RNA_pol_sigma_r3/r4-like"/>
</dbReference>
<protein>
    <submittedName>
        <fullName evidence="7">RNA polymerase sigma-70 factor, ECF subfamily</fullName>
    </submittedName>
</protein>
<reference evidence="7 8" key="1">
    <citation type="submission" date="2016-11" db="EMBL/GenBank/DDBJ databases">
        <authorList>
            <person name="Jaros S."/>
            <person name="Januszkiewicz K."/>
            <person name="Wedrychowicz H."/>
        </authorList>
    </citation>
    <scope>NUCLEOTIDE SEQUENCE [LARGE SCALE GENOMIC DNA]</scope>
    <source>
        <strain evidence="7 8">KHT3</strain>
    </source>
</reference>
<name>A0A1M6UPH4_XYLRU</name>
<dbReference type="GO" id="GO:0016987">
    <property type="term" value="F:sigma factor activity"/>
    <property type="evidence" value="ECO:0007669"/>
    <property type="project" value="UniProtKB-KW"/>
</dbReference>
<dbReference type="Proteomes" id="UP000184130">
    <property type="component" value="Unassembled WGS sequence"/>
</dbReference>
<evidence type="ECO:0000256" key="3">
    <source>
        <dbReference type="ARBA" id="ARBA00023082"/>
    </source>
</evidence>
<organism evidence="7 8">
    <name type="scientific">Xylanibacter ruminicola</name>
    <name type="common">Prevotella ruminicola</name>
    <dbReference type="NCBI Taxonomy" id="839"/>
    <lineage>
        <taxon>Bacteria</taxon>
        <taxon>Pseudomonadati</taxon>
        <taxon>Bacteroidota</taxon>
        <taxon>Bacteroidia</taxon>
        <taxon>Bacteroidales</taxon>
        <taxon>Prevotellaceae</taxon>
        <taxon>Xylanibacter</taxon>
    </lineage>
</organism>
<dbReference type="InterPro" id="IPR014284">
    <property type="entry name" value="RNA_pol_sigma-70_dom"/>
</dbReference>
<evidence type="ECO:0000313" key="7">
    <source>
        <dbReference type="EMBL" id="SHK71060.1"/>
    </source>
</evidence>